<dbReference type="EMBL" id="WNDX01000039">
    <property type="protein sequence ID" value="KAF1044729.1"/>
    <property type="molecule type" value="Genomic_DNA"/>
</dbReference>
<evidence type="ECO:0000256" key="1">
    <source>
        <dbReference type="SAM" id="MobiDB-lite"/>
    </source>
</evidence>
<dbReference type="InterPro" id="IPR000160">
    <property type="entry name" value="GGDEF_dom"/>
</dbReference>
<dbReference type="InterPro" id="IPR029787">
    <property type="entry name" value="Nucleotide_cyclase"/>
</dbReference>
<dbReference type="Pfam" id="PF00990">
    <property type="entry name" value="GGDEF"/>
    <property type="match status" value="1"/>
</dbReference>
<evidence type="ECO:0000313" key="3">
    <source>
        <dbReference type="EMBL" id="KAF1044729.1"/>
    </source>
</evidence>
<name>A0A7V8FXQ8_9BURK</name>
<feature type="region of interest" description="Disordered" evidence="1">
    <location>
        <begin position="1"/>
        <end position="25"/>
    </location>
</feature>
<accession>A0A7V8FXQ8</accession>
<dbReference type="Proteomes" id="UP000462435">
    <property type="component" value="Unassembled WGS sequence"/>
</dbReference>
<protein>
    <recommendedName>
        <fullName evidence="2">GGDEF domain-containing protein</fullName>
    </recommendedName>
</protein>
<gene>
    <name evidence="3" type="ORF">GAK35_01622</name>
</gene>
<evidence type="ECO:0000259" key="2">
    <source>
        <dbReference type="Pfam" id="PF00990"/>
    </source>
</evidence>
<feature type="domain" description="GGDEF" evidence="2">
    <location>
        <begin position="27"/>
        <end position="76"/>
    </location>
</feature>
<dbReference type="AlphaFoldDB" id="A0A7V8FXQ8"/>
<sequence>MERELIPMYGRMPAGETRRSGAGAHHARIDVLTGLAGREMLDMHMARASARGRGGAGVLLMGLDGFRQINDVNGHQSETLS</sequence>
<dbReference type="Gene3D" id="3.30.70.270">
    <property type="match status" value="1"/>
</dbReference>
<comment type="caution">
    <text evidence="3">The sequence shown here is derived from an EMBL/GenBank/DDBJ whole genome shotgun (WGS) entry which is preliminary data.</text>
</comment>
<organism evidence="3 4">
    <name type="scientific">Herbaspirillum frisingense</name>
    <dbReference type="NCBI Taxonomy" id="92645"/>
    <lineage>
        <taxon>Bacteria</taxon>
        <taxon>Pseudomonadati</taxon>
        <taxon>Pseudomonadota</taxon>
        <taxon>Betaproteobacteria</taxon>
        <taxon>Burkholderiales</taxon>
        <taxon>Oxalobacteraceae</taxon>
        <taxon>Herbaspirillum</taxon>
    </lineage>
</organism>
<proteinExistence type="predicted"/>
<reference evidence="4" key="1">
    <citation type="journal article" date="2020" name="MBio">
        <title>Horizontal gene transfer to a defensive symbiont with a reduced genome amongst a multipartite beetle microbiome.</title>
        <authorList>
            <person name="Waterworth S.C."/>
            <person name="Florez L.V."/>
            <person name="Rees E.R."/>
            <person name="Hertweck C."/>
            <person name="Kaltenpoth M."/>
            <person name="Kwan J.C."/>
        </authorList>
    </citation>
    <scope>NUCLEOTIDE SEQUENCE [LARGE SCALE GENOMIC DNA]</scope>
</reference>
<evidence type="ECO:0000313" key="4">
    <source>
        <dbReference type="Proteomes" id="UP000462435"/>
    </source>
</evidence>
<dbReference type="SUPFAM" id="SSF55073">
    <property type="entry name" value="Nucleotide cyclase"/>
    <property type="match status" value="1"/>
</dbReference>
<dbReference type="InterPro" id="IPR043128">
    <property type="entry name" value="Rev_trsase/Diguanyl_cyclase"/>
</dbReference>